<dbReference type="AlphaFoldDB" id="A0A2T4DNB0"/>
<reference evidence="1" key="1">
    <citation type="journal article" date="2014" name="Int. J. Syst. Evol. Microbiol.">
        <title>Complete genome of a new Firmicutes species belonging to the dominant human colonic microbiota ('Ruminococcus bicirculans') reveals two chromosomes and a selective capacity to utilize plant glucans.</title>
        <authorList>
            <consortium name="NISC Comparative Sequencing Program"/>
            <person name="Wegmann U."/>
            <person name="Louis P."/>
            <person name="Goesmann A."/>
            <person name="Henrissat B."/>
            <person name="Duncan S.H."/>
            <person name="Flint H.J."/>
        </authorList>
    </citation>
    <scope>NUCLEOTIDE SEQUENCE</scope>
    <source>
        <strain evidence="1">CGMCC 1.10832</strain>
    </source>
</reference>
<dbReference type="EMBL" id="BMEC01000013">
    <property type="protein sequence ID" value="GGC47761.1"/>
    <property type="molecule type" value="Genomic_DNA"/>
</dbReference>
<dbReference type="Proteomes" id="UP000636010">
    <property type="component" value="Unassembled WGS sequence"/>
</dbReference>
<dbReference type="Proteomes" id="UP000240608">
    <property type="component" value="Unassembled WGS sequence"/>
</dbReference>
<sequence length="128" mass="14743">MEKLHKAKNIEIYYDKENGYMYCDWIGFQNKASIMESGKVILDFVKKNKYTKILNDNTKVTGPWQDAAEWTSTVWFPEMIKAGLQNFAWVFSSNIFAELSAKKAMPASDVIKSFLSVNDAKGWLIEQN</sequence>
<reference evidence="1" key="4">
    <citation type="submission" date="2024-05" db="EMBL/GenBank/DDBJ databases">
        <authorList>
            <person name="Sun Q."/>
            <person name="Zhou Y."/>
        </authorList>
    </citation>
    <scope>NUCLEOTIDE SEQUENCE</scope>
    <source>
        <strain evidence="1">CGMCC 1.10832</strain>
    </source>
</reference>
<dbReference type="EMBL" id="PYVU01000111">
    <property type="protein sequence ID" value="PTB95294.1"/>
    <property type="molecule type" value="Genomic_DNA"/>
</dbReference>
<reference evidence="4" key="3">
    <citation type="journal article" date="2019" name="Int. J. Syst. Evol. Microbiol.">
        <title>The Global Catalogue of Microorganisms (GCM) 10K type strain sequencing project: providing services to taxonomists for standard genome sequencing and annotation.</title>
        <authorList>
            <consortium name="The Broad Institute Genomics Platform"/>
            <consortium name="The Broad Institute Genome Sequencing Center for Infectious Disease"/>
            <person name="Wu L."/>
            <person name="Ma J."/>
        </authorList>
    </citation>
    <scope>NUCLEOTIDE SEQUENCE [LARGE SCALE GENOMIC DNA]</scope>
    <source>
        <strain evidence="4">CGMCC 1.10832</strain>
    </source>
</reference>
<proteinExistence type="predicted"/>
<accession>A0A2T4DNB0</accession>
<protein>
    <recommendedName>
        <fullName evidence="5">STAS/SEC14 domain-containing protein</fullName>
    </recommendedName>
</protein>
<evidence type="ECO:0000313" key="2">
    <source>
        <dbReference type="EMBL" id="PTB95294.1"/>
    </source>
</evidence>
<organism evidence="2 3">
    <name type="scientific">Marivirga lumbricoides</name>
    <dbReference type="NCBI Taxonomy" id="1046115"/>
    <lineage>
        <taxon>Bacteria</taxon>
        <taxon>Pseudomonadati</taxon>
        <taxon>Bacteroidota</taxon>
        <taxon>Cytophagia</taxon>
        <taxon>Cytophagales</taxon>
        <taxon>Marivirgaceae</taxon>
        <taxon>Marivirga</taxon>
    </lineage>
</organism>
<evidence type="ECO:0000313" key="1">
    <source>
        <dbReference type="EMBL" id="GGC47761.1"/>
    </source>
</evidence>
<evidence type="ECO:0000313" key="3">
    <source>
        <dbReference type="Proteomes" id="UP000240608"/>
    </source>
</evidence>
<comment type="caution">
    <text evidence="2">The sequence shown here is derived from an EMBL/GenBank/DDBJ whole genome shotgun (WGS) entry which is preliminary data.</text>
</comment>
<gene>
    <name evidence="2" type="ORF">C9994_11445</name>
    <name evidence="1" type="ORF">GCM10011506_36700</name>
</gene>
<evidence type="ECO:0008006" key="5">
    <source>
        <dbReference type="Google" id="ProtNLM"/>
    </source>
</evidence>
<evidence type="ECO:0000313" key="4">
    <source>
        <dbReference type="Proteomes" id="UP000636010"/>
    </source>
</evidence>
<name>A0A2T4DNB0_9BACT</name>
<keyword evidence="4" id="KW-1185">Reference proteome</keyword>
<dbReference type="RefSeq" id="WP_188466326.1">
    <property type="nucleotide sequence ID" value="NZ_BAABHU010000013.1"/>
</dbReference>
<reference evidence="2 3" key="2">
    <citation type="submission" date="2018-03" db="EMBL/GenBank/DDBJ databases">
        <title>Cross-interface Injection: A General Nanoliter Liquid Handling Method Applied to Single Cells Genome Amplification Automated Nanoliter Liquid Handling Applied to Single Cell Multiple Displacement Amplification.</title>
        <authorList>
            <person name="Yun J."/>
            <person name="Xu P."/>
            <person name="Xu J."/>
            <person name="Dai X."/>
            <person name="Wang Y."/>
            <person name="Zheng X."/>
            <person name="Cao C."/>
            <person name="Yi Q."/>
            <person name="Zhu Y."/>
            <person name="Wang L."/>
            <person name="Dong Z."/>
            <person name="Huang Y."/>
            <person name="Huang L."/>
            <person name="Du W."/>
        </authorList>
    </citation>
    <scope>NUCLEOTIDE SEQUENCE [LARGE SCALE GENOMIC DNA]</scope>
    <source>
        <strain evidence="2 3">Z-D1-2</strain>
    </source>
</reference>